<feature type="signal peptide" evidence="11">
    <location>
        <begin position="1"/>
        <end position="19"/>
    </location>
</feature>
<accession>A0A3N4HX42</accession>
<evidence type="ECO:0000256" key="8">
    <source>
        <dbReference type="ARBA" id="ARBA00023180"/>
    </source>
</evidence>
<keyword evidence="5 10" id="KW-1133">Transmembrane helix</keyword>
<evidence type="ECO:0000259" key="12">
    <source>
        <dbReference type="PROSITE" id="PS51914"/>
    </source>
</evidence>
<dbReference type="InterPro" id="IPR009011">
    <property type="entry name" value="Man6P_isomerase_rcpt-bd_dom_sf"/>
</dbReference>
<reference evidence="13 14" key="1">
    <citation type="journal article" date="2018" name="Nat. Ecol. Evol.">
        <title>Pezizomycetes genomes reveal the molecular basis of ectomycorrhizal truffle lifestyle.</title>
        <authorList>
            <person name="Murat C."/>
            <person name="Payen T."/>
            <person name="Noel B."/>
            <person name="Kuo A."/>
            <person name="Morin E."/>
            <person name="Chen J."/>
            <person name="Kohler A."/>
            <person name="Krizsan K."/>
            <person name="Balestrini R."/>
            <person name="Da Silva C."/>
            <person name="Montanini B."/>
            <person name="Hainaut M."/>
            <person name="Levati E."/>
            <person name="Barry K.W."/>
            <person name="Belfiori B."/>
            <person name="Cichocki N."/>
            <person name="Clum A."/>
            <person name="Dockter R.B."/>
            <person name="Fauchery L."/>
            <person name="Guy J."/>
            <person name="Iotti M."/>
            <person name="Le Tacon F."/>
            <person name="Lindquist E.A."/>
            <person name="Lipzen A."/>
            <person name="Malagnac F."/>
            <person name="Mello A."/>
            <person name="Molinier V."/>
            <person name="Miyauchi S."/>
            <person name="Poulain J."/>
            <person name="Riccioni C."/>
            <person name="Rubini A."/>
            <person name="Sitrit Y."/>
            <person name="Splivallo R."/>
            <person name="Traeger S."/>
            <person name="Wang M."/>
            <person name="Zifcakova L."/>
            <person name="Wipf D."/>
            <person name="Zambonelli A."/>
            <person name="Paolocci F."/>
            <person name="Nowrousian M."/>
            <person name="Ottonello S."/>
            <person name="Baldrian P."/>
            <person name="Spatafora J.W."/>
            <person name="Henrissat B."/>
            <person name="Nagy L.G."/>
            <person name="Aury J.M."/>
            <person name="Wincker P."/>
            <person name="Grigoriev I.V."/>
            <person name="Bonfante P."/>
            <person name="Martin F.M."/>
        </authorList>
    </citation>
    <scope>NUCLEOTIDE SEQUENCE [LARGE SCALE GENOMIC DNA]</scope>
    <source>
        <strain evidence="13 14">RN42</strain>
    </source>
</reference>
<dbReference type="Proteomes" id="UP000275078">
    <property type="component" value="Unassembled WGS sequence"/>
</dbReference>
<evidence type="ECO:0000256" key="5">
    <source>
        <dbReference type="ARBA" id="ARBA00022989"/>
    </source>
</evidence>
<keyword evidence="2" id="KW-0813">Transport</keyword>
<feature type="region of interest" description="Disordered" evidence="9">
    <location>
        <begin position="141"/>
        <end position="163"/>
    </location>
</feature>
<sequence length="320" mass="34424">MRTPAPLLLLLHLLALVSADSPPTSDPPCTATSPLTHSFVDLRPLTILHSGSPSGPDNTPTHLIPNPDWAARGWDYPANFTVNICGAEGEGDKDKEGEVKDPQLDVGAFYTVNGTSYSLGRVNDKPMFRGRKLVLTYTDGSPCTSSSPSDTDSAASGLAFGSPRRKSTTISFQCDNSLLVRAAVSFVGTPDECAYFFEVRTSAACPGVKREEGVGVGALFGGIAGVFAVVYFIGGCMYQRTVMHARGWRQLPNYGLWSGIGGWIYSTTNGLLRGVLRCIPCLKVPRRQTGGFGRRDARGTGYEDENRVLDALDEEWEGGY</sequence>
<evidence type="ECO:0000256" key="2">
    <source>
        <dbReference type="ARBA" id="ARBA00022448"/>
    </source>
</evidence>
<dbReference type="InterPro" id="IPR028927">
    <property type="entry name" value="Man-6-P_rcpt"/>
</dbReference>
<dbReference type="GO" id="GO:0010008">
    <property type="term" value="C:endosome membrane"/>
    <property type="evidence" value="ECO:0007669"/>
    <property type="project" value="UniProtKB-SubCell"/>
</dbReference>
<evidence type="ECO:0000256" key="4">
    <source>
        <dbReference type="ARBA" id="ARBA00022729"/>
    </source>
</evidence>
<keyword evidence="13" id="KW-0675">Receptor</keyword>
<dbReference type="EMBL" id="ML119796">
    <property type="protein sequence ID" value="RPA74244.1"/>
    <property type="molecule type" value="Genomic_DNA"/>
</dbReference>
<dbReference type="InterPro" id="IPR044865">
    <property type="entry name" value="MRH_dom"/>
</dbReference>
<proteinExistence type="predicted"/>
<dbReference type="PROSITE" id="PS51914">
    <property type="entry name" value="MRH"/>
    <property type="match status" value="1"/>
</dbReference>
<feature type="chain" id="PRO_5018220492" evidence="11">
    <location>
        <begin position="20"/>
        <end position="320"/>
    </location>
</feature>
<evidence type="ECO:0000256" key="3">
    <source>
        <dbReference type="ARBA" id="ARBA00022692"/>
    </source>
</evidence>
<name>A0A3N4HX42_ASCIM</name>
<dbReference type="PANTHER" id="PTHR15071:SF0">
    <property type="entry name" value="MANNOSE 6-PHOSPHATE RECEPTOR-LIKE PROTEIN 1"/>
    <property type="match status" value="1"/>
</dbReference>
<dbReference type="GO" id="GO:0000139">
    <property type="term" value="C:Golgi membrane"/>
    <property type="evidence" value="ECO:0007669"/>
    <property type="project" value="UniProtKB-SubCell"/>
</dbReference>
<protein>
    <submittedName>
        <fullName evidence="13">Mannose 6-phosphate receptor domain-containing protein</fullName>
    </submittedName>
</protein>
<evidence type="ECO:0000256" key="9">
    <source>
        <dbReference type="SAM" id="MobiDB-lite"/>
    </source>
</evidence>
<evidence type="ECO:0000313" key="13">
    <source>
        <dbReference type="EMBL" id="RPA74244.1"/>
    </source>
</evidence>
<dbReference type="AlphaFoldDB" id="A0A3N4HX42"/>
<evidence type="ECO:0000256" key="1">
    <source>
        <dbReference type="ARBA" id="ARBA00004308"/>
    </source>
</evidence>
<keyword evidence="14" id="KW-1185">Reference proteome</keyword>
<evidence type="ECO:0000256" key="10">
    <source>
        <dbReference type="SAM" id="Phobius"/>
    </source>
</evidence>
<gene>
    <name evidence="13" type="ORF">BJ508DRAFT_215577</name>
</gene>
<dbReference type="SUPFAM" id="SSF50911">
    <property type="entry name" value="Mannose 6-phosphate receptor domain"/>
    <property type="match status" value="1"/>
</dbReference>
<dbReference type="GO" id="GO:0005770">
    <property type="term" value="C:late endosome"/>
    <property type="evidence" value="ECO:0007669"/>
    <property type="project" value="TreeGrafter"/>
</dbReference>
<dbReference type="GO" id="GO:0007034">
    <property type="term" value="P:vacuolar transport"/>
    <property type="evidence" value="ECO:0007669"/>
    <property type="project" value="TreeGrafter"/>
</dbReference>
<evidence type="ECO:0000256" key="7">
    <source>
        <dbReference type="ARBA" id="ARBA00023157"/>
    </source>
</evidence>
<keyword evidence="7" id="KW-1015">Disulfide bond</keyword>
<keyword evidence="4 11" id="KW-0732">Signal</keyword>
<dbReference type="Gene3D" id="2.70.130.10">
    <property type="entry name" value="Mannose-6-phosphate receptor binding domain"/>
    <property type="match status" value="1"/>
</dbReference>
<keyword evidence="6 10" id="KW-0472">Membrane</keyword>
<keyword evidence="8" id="KW-0325">Glycoprotein</keyword>
<dbReference type="OrthoDB" id="4504960at2759"/>
<organism evidence="13 14">
    <name type="scientific">Ascobolus immersus RN42</name>
    <dbReference type="NCBI Taxonomy" id="1160509"/>
    <lineage>
        <taxon>Eukaryota</taxon>
        <taxon>Fungi</taxon>
        <taxon>Dikarya</taxon>
        <taxon>Ascomycota</taxon>
        <taxon>Pezizomycotina</taxon>
        <taxon>Pezizomycetes</taxon>
        <taxon>Pezizales</taxon>
        <taxon>Ascobolaceae</taxon>
        <taxon>Ascobolus</taxon>
    </lineage>
</organism>
<feature type="compositionally biased region" description="Low complexity" evidence="9">
    <location>
        <begin position="141"/>
        <end position="156"/>
    </location>
</feature>
<feature type="transmembrane region" description="Helical" evidence="10">
    <location>
        <begin position="214"/>
        <end position="234"/>
    </location>
</feature>
<feature type="domain" description="MRH" evidence="12">
    <location>
        <begin position="27"/>
        <end position="207"/>
    </location>
</feature>
<dbReference type="PANTHER" id="PTHR15071">
    <property type="entry name" value="MANNOSE-6-PHOSPHATE RECEPTOR FAMILY MEMBER"/>
    <property type="match status" value="1"/>
</dbReference>
<dbReference type="STRING" id="1160509.A0A3N4HX42"/>
<dbReference type="Pfam" id="PF02157">
    <property type="entry name" value="Man-6-P_recep"/>
    <property type="match status" value="1"/>
</dbReference>
<evidence type="ECO:0000256" key="6">
    <source>
        <dbReference type="ARBA" id="ARBA00023136"/>
    </source>
</evidence>
<comment type="subcellular location">
    <subcellularLocation>
        <location evidence="1">Endomembrane system</location>
    </subcellularLocation>
</comment>
<evidence type="ECO:0000313" key="14">
    <source>
        <dbReference type="Proteomes" id="UP000275078"/>
    </source>
</evidence>
<evidence type="ECO:0000256" key="11">
    <source>
        <dbReference type="SAM" id="SignalP"/>
    </source>
</evidence>
<keyword evidence="3 10" id="KW-0812">Transmembrane</keyword>